<keyword evidence="6 7" id="KW-0326">Glycosidase</keyword>
<evidence type="ECO:0000256" key="2">
    <source>
        <dbReference type="ARBA" id="ARBA00005641"/>
    </source>
</evidence>
<dbReference type="STRING" id="2316362.A0A4Q2E123"/>
<dbReference type="GO" id="GO:0008810">
    <property type="term" value="F:cellulase activity"/>
    <property type="evidence" value="ECO:0007669"/>
    <property type="project" value="UniProtKB-EC"/>
</dbReference>
<evidence type="ECO:0000256" key="3">
    <source>
        <dbReference type="ARBA" id="ARBA00012601"/>
    </source>
</evidence>
<evidence type="ECO:0000313" key="12">
    <source>
        <dbReference type="Proteomes" id="UP000290288"/>
    </source>
</evidence>
<dbReference type="OrthoDB" id="5823761at2759"/>
<evidence type="ECO:0000313" key="11">
    <source>
        <dbReference type="EMBL" id="RXW25592.1"/>
    </source>
</evidence>
<dbReference type="EMBL" id="SDEE01000003">
    <property type="protein sequence ID" value="RXW25592.1"/>
    <property type="molecule type" value="Genomic_DNA"/>
</dbReference>
<keyword evidence="12" id="KW-1185">Reference proteome</keyword>
<evidence type="ECO:0000256" key="9">
    <source>
        <dbReference type="SAM" id="SignalP"/>
    </source>
</evidence>
<dbReference type="Pfam" id="PF00734">
    <property type="entry name" value="CBM_1"/>
    <property type="match status" value="1"/>
</dbReference>
<dbReference type="AlphaFoldDB" id="A0A4Q2E123"/>
<protein>
    <recommendedName>
        <fullName evidence="3">cellulase</fullName>
        <ecNumber evidence="3">3.2.1.4</ecNumber>
    </recommendedName>
</protein>
<name>A0A4Q2E123_9AGAR</name>
<evidence type="ECO:0000256" key="8">
    <source>
        <dbReference type="SAM" id="MobiDB-lite"/>
    </source>
</evidence>
<comment type="similarity">
    <text evidence="2 7">Belongs to the glycosyl hydrolase 5 (cellulase A) family.</text>
</comment>
<gene>
    <name evidence="11" type="ORF">EST38_g213</name>
</gene>
<dbReference type="GO" id="GO:0009251">
    <property type="term" value="P:glucan catabolic process"/>
    <property type="evidence" value="ECO:0007669"/>
    <property type="project" value="TreeGrafter"/>
</dbReference>
<dbReference type="InterPro" id="IPR000254">
    <property type="entry name" value="CBD"/>
</dbReference>
<dbReference type="InterPro" id="IPR035971">
    <property type="entry name" value="CBD_sf"/>
</dbReference>
<dbReference type="InterPro" id="IPR018087">
    <property type="entry name" value="Glyco_hydro_5_CS"/>
</dbReference>
<dbReference type="Pfam" id="PF00150">
    <property type="entry name" value="Cellulase"/>
    <property type="match status" value="1"/>
</dbReference>
<dbReference type="SMART" id="SM00236">
    <property type="entry name" value="fCBD"/>
    <property type="match status" value="1"/>
</dbReference>
<reference evidence="11 12" key="1">
    <citation type="submission" date="2019-01" db="EMBL/GenBank/DDBJ databases">
        <title>Draft genome sequence of Psathyrella aberdarensis IHI B618.</title>
        <authorList>
            <person name="Buettner E."/>
            <person name="Kellner H."/>
        </authorList>
    </citation>
    <scope>NUCLEOTIDE SEQUENCE [LARGE SCALE GENOMIC DNA]</scope>
    <source>
        <strain evidence="11 12">IHI B618</strain>
    </source>
</reference>
<feature type="region of interest" description="Disordered" evidence="8">
    <location>
        <begin position="62"/>
        <end position="84"/>
    </location>
</feature>
<accession>A0A4Q2E123</accession>
<dbReference type="PROSITE" id="PS00659">
    <property type="entry name" value="GLYCOSYL_HYDROL_F5"/>
    <property type="match status" value="1"/>
</dbReference>
<evidence type="ECO:0000256" key="5">
    <source>
        <dbReference type="ARBA" id="ARBA00022801"/>
    </source>
</evidence>
<evidence type="ECO:0000256" key="7">
    <source>
        <dbReference type="RuleBase" id="RU361153"/>
    </source>
</evidence>
<dbReference type="GO" id="GO:0005576">
    <property type="term" value="C:extracellular region"/>
    <property type="evidence" value="ECO:0007669"/>
    <property type="project" value="InterPro"/>
</dbReference>
<feature type="domain" description="CBM1" evidence="10">
    <location>
        <begin position="21"/>
        <end position="57"/>
    </location>
</feature>
<evidence type="ECO:0000256" key="4">
    <source>
        <dbReference type="ARBA" id="ARBA00022729"/>
    </source>
</evidence>
<dbReference type="PANTHER" id="PTHR34142:SF1">
    <property type="entry name" value="GLYCOSIDE HYDROLASE FAMILY 5 DOMAIN-CONTAINING PROTEIN"/>
    <property type="match status" value="1"/>
</dbReference>
<comment type="caution">
    <text evidence="11">The sequence shown here is derived from an EMBL/GenBank/DDBJ whole genome shotgun (WGS) entry which is preliminary data.</text>
</comment>
<dbReference type="EC" id="3.2.1.4" evidence="3"/>
<dbReference type="PROSITE" id="PS00562">
    <property type="entry name" value="CBM1_1"/>
    <property type="match status" value="1"/>
</dbReference>
<comment type="catalytic activity">
    <reaction evidence="1">
        <text>Endohydrolysis of (1-&gt;4)-beta-D-glucosidic linkages in cellulose, lichenin and cereal beta-D-glucans.</text>
        <dbReference type="EC" id="3.2.1.4"/>
    </reaction>
</comment>
<keyword evidence="5 7" id="KW-0378">Hydrolase</keyword>
<keyword evidence="4 9" id="KW-0732">Signal</keyword>
<dbReference type="PROSITE" id="PS51164">
    <property type="entry name" value="CBM1_2"/>
    <property type="match status" value="1"/>
</dbReference>
<dbReference type="InterPro" id="IPR001547">
    <property type="entry name" value="Glyco_hydro_5"/>
</dbReference>
<evidence type="ECO:0000256" key="1">
    <source>
        <dbReference type="ARBA" id="ARBA00000966"/>
    </source>
</evidence>
<dbReference type="Proteomes" id="UP000290288">
    <property type="component" value="Unassembled WGS sequence"/>
</dbReference>
<dbReference type="GO" id="GO:0030248">
    <property type="term" value="F:cellulose binding"/>
    <property type="evidence" value="ECO:0007669"/>
    <property type="project" value="InterPro"/>
</dbReference>
<dbReference type="SUPFAM" id="SSF51445">
    <property type="entry name" value="(Trans)glycosidases"/>
    <property type="match status" value="1"/>
</dbReference>
<dbReference type="Gene3D" id="3.20.20.80">
    <property type="entry name" value="Glycosidases"/>
    <property type="match status" value="1"/>
</dbReference>
<evidence type="ECO:0000256" key="6">
    <source>
        <dbReference type="ARBA" id="ARBA00023295"/>
    </source>
</evidence>
<dbReference type="SUPFAM" id="SSF57180">
    <property type="entry name" value="Cellulose-binding domain"/>
    <property type="match status" value="1"/>
</dbReference>
<feature type="chain" id="PRO_5020267779" description="cellulase" evidence="9">
    <location>
        <begin position="23"/>
        <end position="402"/>
    </location>
</feature>
<proteinExistence type="inferred from homology"/>
<feature type="signal peptide" evidence="9">
    <location>
        <begin position="1"/>
        <end position="22"/>
    </location>
</feature>
<organism evidence="11 12">
    <name type="scientific">Candolleomyces aberdarensis</name>
    <dbReference type="NCBI Taxonomy" id="2316362"/>
    <lineage>
        <taxon>Eukaryota</taxon>
        <taxon>Fungi</taxon>
        <taxon>Dikarya</taxon>
        <taxon>Basidiomycota</taxon>
        <taxon>Agaricomycotina</taxon>
        <taxon>Agaricomycetes</taxon>
        <taxon>Agaricomycetidae</taxon>
        <taxon>Agaricales</taxon>
        <taxon>Agaricineae</taxon>
        <taxon>Psathyrellaceae</taxon>
        <taxon>Candolleomyces</taxon>
    </lineage>
</organism>
<evidence type="ECO:0000259" key="10">
    <source>
        <dbReference type="PROSITE" id="PS51164"/>
    </source>
</evidence>
<dbReference type="InterPro" id="IPR017853">
    <property type="entry name" value="GH"/>
</dbReference>
<sequence>MKAIFSPLSAVVVAALAVRVFAVPPYGQCGGSGHTGSTECDPGYVCTKVNDWYSQCLPGQATTAPPATTTTNPPPTTTTSSSAGSSACPGAVAKFQFFGVNQSGAEFGENVIPGVLGTHYTWPSPSSIDYFTNQGFNTFRIPFKLERLSPPGRGLGGAFDQPYLQGLKQIVDYVTRTKNAFAIIEPHNYMRYNGNVITDTNAFANWWRSLATEFRSNDKVIFDVMNEPHTMDAQVVFNLNQAAVNAIRAAGATTQLILVEGTSWTGAWTWTTSSGNGNVFGAIRDPNNNVAIEMHQYLDQDGSGTSPTCVSSTIGAERLAAATDWLKRNNLKGFLGEIGAGSNANCISAVRGALCSLQTSGVWIGVAWWAAGPWWGDYFQSIEPPNGAAISQILPQALKPFL</sequence>
<dbReference type="PANTHER" id="PTHR34142">
    <property type="entry name" value="ENDO-BETA-1,4-GLUCANASE A"/>
    <property type="match status" value="1"/>
</dbReference>